<accession>A0A1Y1WLR7</accession>
<proteinExistence type="predicted"/>
<dbReference type="RefSeq" id="XP_040747245.1">
    <property type="nucleotide sequence ID" value="XM_040885224.1"/>
</dbReference>
<gene>
    <name evidence="1" type="ORF">DL89DRAFT_253932</name>
</gene>
<dbReference type="Proteomes" id="UP000193922">
    <property type="component" value="Unassembled WGS sequence"/>
</dbReference>
<keyword evidence="2" id="KW-1185">Reference proteome</keyword>
<evidence type="ECO:0000313" key="1">
    <source>
        <dbReference type="EMBL" id="ORX74034.1"/>
    </source>
</evidence>
<reference evidence="1 2" key="1">
    <citation type="submission" date="2016-07" db="EMBL/GenBank/DDBJ databases">
        <title>Pervasive Adenine N6-methylation of Active Genes in Fungi.</title>
        <authorList>
            <consortium name="DOE Joint Genome Institute"/>
            <person name="Mondo S.J."/>
            <person name="Dannebaum R.O."/>
            <person name="Kuo R.C."/>
            <person name="Labutti K."/>
            <person name="Haridas S."/>
            <person name="Kuo A."/>
            <person name="Salamov A."/>
            <person name="Ahrendt S.R."/>
            <person name="Lipzen A."/>
            <person name="Sullivan W."/>
            <person name="Andreopoulos W.B."/>
            <person name="Clum A."/>
            <person name="Lindquist E."/>
            <person name="Daum C."/>
            <person name="Ramamoorthy G.K."/>
            <person name="Gryganskyi A."/>
            <person name="Culley D."/>
            <person name="Magnuson J.K."/>
            <person name="James T.Y."/>
            <person name="O'Malley M.A."/>
            <person name="Stajich J.E."/>
            <person name="Spatafora J.W."/>
            <person name="Visel A."/>
            <person name="Grigoriev I.V."/>
        </authorList>
    </citation>
    <scope>NUCLEOTIDE SEQUENCE [LARGE SCALE GENOMIC DNA]</scope>
    <source>
        <strain evidence="1 2">ATCC 12442</strain>
    </source>
</reference>
<dbReference type="AlphaFoldDB" id="A0A1Y1WLR7"/>
<sequence>MCLHCWALQLASTHLHSYPATLKSHMKIGYVMWICRYHVSASGNHTWPTAESRRAHPTSWKWGFTAGMKLGIGPRYFEADCTAALILELFPDANDLSYRLSKVENSHGDNVATILPDTSPLYEVLTQKYLHQLMYVQSAVPFPDGATSFSANLTKLVLDAIYITSLRAFPVIPTKKLVVVRIFRIFGMAPFWLFRHASGVVDLSSLEELSLDFIPTGMERVPFPGAVCSIRFGSLGMLKVCGSAGTYSWLYPALESNPINGLHISEDPGHFIAGGMGIISTAASLTIVHPTGTPHTKIFCEPTRVPL</sequence>
<dbReference type="GeneID" id="63801872"/>
<name>A0A1Y1WLR7_9FUNG</name>
<evidence type="ECO:0000313" key="2">
    <source>
        <dbReference type="Proteomes" id="UP000193922"/>
    </source>
</evidence>
<protein>
    <submittedName>
        <fullName evidence="1">Uncharacterized protein</fullName>
    </submittedName>
</protein>
<comment type="caution">
    <text evidence="1">The sequence shown here is derived from an EMBL/GenBank/DDBJ whole genome shotgun (WGS) entry which is preliminary data.</text>
</comment>
<organism evidence="1 2">
    <name type="scientific">Linderina pennispora</name>
    <dbReference type="NCBI Taxonomy" id="61395"/>
    <lineage>
        <taxon>Eukaryota</taxon>
        <taxon>Fungi</taxon>
        <taxon>Fungi incertae sedis</taxon>
        <taxon>Zoopagomycota</taxon>
        <taxon>Kickxellomycotina</taxon>
        <taxon>Kickxellomycetes</taxon>
        <taxon>Kickxellales</taxon>
        <taxon>Kickxellaceae</taxon>
        <taxon>Linderina</taxon>
    </lineage>
</organism>
<dbReference type="EMBL" id="MCFD01000001">
    <property type="protein sequence ID" value="ORX74034.1"/>
    <property type="molecule type" value="Genomic_DNA"/>
</dbReference>